<dbReference type="AlphaFoldDB" id="A0A5D4RKZ0"/>
<dbReference type="InterPro" id="IPR042099">
    <property type="entry name" value="ANL_N_sf"/>
</dbReference>
<organism evidence="2 3">
    <name type="scientific">Bacillus infantis</name>
    <dbReference type="NCBI Taxonomy" id="324767"/>
    <lineage>
        <taxon>Bacteria</taxon>
        <taxon>Bacillati</taxon>
        <taxon>Bacillota</taxon>
        <taxon>Bacilli</taxon>
        <taxon>Bacillales</taxon>
        <taxon>Bacillaceae</taxon>
        <taxon>Bacillus</taxon>
    </lineage>
</organism>
<dbReference type="Pfam" id="PF04443">
    <property type="entry name" value="LuxE"/>
    <property type="match status" value="1"/>
</dbReference>
<proteinExistence type="predicted"/>
<name>A0A5D4RKZ0_9BACI</name>
<dbReference type="GO" id="GO:0047474">
    <property type="term" value="F:long-chain fatty acid--protein ligase activity"/>
    <property type="evidence" value="ECO:0007669"/>
    <property type="project" value="InterPro"/>
</dbReference>
<evidence type="ECO:0000313" key="2">
    <source>
        <dbReference type="EMBL" id="TYS52125.1"/>
    </source>
</evidence>
<dbReference type="InterPro" id="IPR007534">
    <property type="entry name" value="LuxE"/>
</dbReference>
<comment type="caution">
    <text evidence="2">The sequence shown here is derived from an EMBL/GenBank/DDBJ whole genome shotgun (WGS) entry which is preliminary data.</text>
</comment>
<gene>
    <name evidence="2" type="ORF">FZD51_01395</name>
</gene>
<dbReference type="EMBL" id="VTER01000001">
    <property type="protein sequence ID" value="TYS52125.1"/>
    <property type="molecule type" value="Genomic_DNA"/>
</dbReference>
<evidence type="ECO:0000259" key="1">
    <source>
        <dbReference type="Pfam" id="PF04443"/>
    </source>
</evidence>
<dbReference type="Proteomes" id="UP000322139">
    <property type="component" value="Unassembled WGS sequence"/>
</dbReference>
<sequence length="367" mass="41452">MKEESISLIAEIKDFIEAGNDSEERFGRLALKLFRYQYENNVFYKNFCQAKRKTPFTVHTWEEIPPMPVQGFKDLTLTCEPAEEAEAVFMTSGTTNPDAKGKNFHPDLSLWDLSMKGPFKNFVLPDREKMAIFVLSPSDEYNKNSSLSRYLTNAVFYYGNEYSRFFHNEEGLDFQGAAESLGRMAERGEPVLIMGATFAFVHFLDYMNEMEQSLLLAEGSRIFDTGGFKGQAREITPEEMTALYKRFFGIEKDMQINMYGMTELSSQIYDQTILSRHLGRQGLTDKSGPAWLKTRVLDPATFEPVKEGEAGVLAHYDLANWNSCLAVLTEDLGLKTGYGFKLLGRVKGSEARGCSIAADQLLSKGGR</sequence>
<reference evidence="2 3" key="1">
    <citation type="submission" date="2019-08" db="EMBL/GenBank/DDBJ databases">
        <title>Bacillus genomes from the desert of Cuatro Cienegas, Coahuila.</title>
        <authorList>
            <person name="Olmedo-Alvarez G."/>
        </authorList>
    </citation>
    <scope>NUCLEOTIDE SEQUENCE [LARGE SCALE GENOMIC DNA]</scope>
    <source>
        <strain evidence="2 3">CH446_14T</strain>
    </source>
</reference>
<dbReference type="GO" id="GO:0008218">
    <property type="term" value="P:bioluminescence"/>
    <property type="evidence" value="ECO:0007669"/>
    <property type="project" value="InterPro"/>
</dbReference>
<dbReference type="RefSeq" id="WP_148973105.1">
    <property type="nucleotide sequence ID" value="NZ_VTER01000001.1"/>
</dbReference>
<dbReference type="Gene3D" id="3.40.50.12780">
    <property type="entry name" value="N-terminal domain of ligase-like"/>
    <property type="match status" value="1"/>
</dbReference>
<protein>
    <submittedName>
        <fullName evidence="2">CoF synthetase</fullName>
    </submittedName>
</protein>
<evidence type="ECO:0000313" key="3">
    <source>
        <dbReference type="Proteomes" id="UP000322139"/>
    </source>
</evidence>
<feature type="domain" description="Acyl-protein synthetase LuxE" evidence="1">
    <location>
        <begin position="18"/>
        <end position="360"/>
    </location>
</feature>
<accession>A0A5D4RKZ0</accession>